<reference evidence="2" key="1">
    <citation type="journal article" date="2023" name="G3 (Bethesda)">
        <title>A reference genome for the long-term kleptoplast-retaining sea slug Elysia crispata morphotype clarki.</title>
        <authorList>
            <person name="Eastman K.E."/>
            <person name="Pendleton A.L."/>
            <person name="Shaikh M.A."/>
            <person name="Suttiyut T."/>
            <person name="Ogas R."/>
            <person name="Tomko P."/>
            <person name="Gavelis G."/>
            <person name="Widhalm J.R."/>
            <person name="Wisecaver J.H."/>
        </authorList>
    </citation>
    <scope>NUCLEOTIDE SEQUENCE</scope>
    <source>
        <strain evidence="2">ECLA1</strain>
    </source>
</reference>
<keyword evidence="3" id="KW-1185">Reference proteome</keyword>
<sequence length="193" mass="21768">MNSFLQKSRESMFYSNFVIYPLIGDNVPNKESRGHSHVRGSVSSIIFGVCHILTKLSNIFALVLDADVQASFIGYLWLPGDGICQNRHRKSQRDPTMPSALSHDGVHNHESPARPETSGFSYSTPPPPPLPVVPVFKEMKLARWVDSWLSPEMSGRDTRVTQSSFLWPVSDLSFMGNYINRRACCELKARRND</sequence>
<name>A0AAE1CYF2_9GAST</name>
<evidence type="ECO:0000256" key="1">
    <source>
        <dbReference type="SAM" id="MobiDB-lite"/>
    </source>
</evidence>
<accession>A0AAE1CYF2</accession>
<gene>
    <name evidence="2" type="ORF">RRG08_050787</name>
</gene>
<feature type="region of interest" description="Disordered" evidence="1">
    <location>
        <begin position="88"/>
        <end position="125"/>
    </location>
</feature>
<feature type="compositionally biased region" description="Basic and acidic residues" evidence="1">
    <location>
        <begin position="104"/>
        <end position="113"/>
    </location>
</feature>
<evidence type="ECO:0000313" key="3">
    <source>
        <dbReference type="Proteomes" id="UP001283361"/>
    </source>
</evidence>
<dbReference type="AlphaFoldDB" id="A0AAE1CYF2"/>
<organism evidence="2 3">
    <name type="scientific">Elysia crispata</name>
    <name type="common">lettuce slug</name>
    <dbReference type="NCBI Taxonomy" id="231223"/>
    <lineage>
        <taxon>Eukaryota</taxon>
        <taxon>Metazoa</taxon>
        <taxon>Spiralia</taxon>
        <taxon>Lophotrochozoa</taxon>
        <taxon>Mollusca</taxon>
        <taxon>Gastropoda</taxon>
        <taxon>Heterobranchia</taxon>
        <taxon>Euthyneura</taxon>
        <taxon>Panpulmonata</taxon>
        <taxon>Sacoglossa</taxon>
        <taxon>Placobranchoidea</taxon>
        <taxon>Plakobranchidae</taxon>
        <taxon>Elysia</taxon>
    </lineage>
</organism>
<dbReference type="Proteomes" id="UP001283361">
    <property type="component" value="Unassembled WGS sequence"/>
</dbReference>
<dbReference type="EMBL" id="JAWDGP010006242">
    <property type="protein sequence ID" value="KAK3744849.1"/>
    <property type="molecule type" value="Genomic_DNA"/>
</dbReference>
<proteinExistence type="predicted"/>
<evidence type="ECO:0000313" key="2">
    <source>
        <dbReference type="EMBL" id="KAK3744849.1"/>
    </source>
</evidence>
<comment type="caution">
    <text evidence="2">The sequence shown here is derived from an EMBL/GenBank/DDBJ whole genome shotgun (WGS) entry which is preliminary data.</text>
</comment>
<protein>
    <submittedName>
        <fullName evidence="2">Uncharacterized protein</fullName>
    </submittedName>
</protein>